<dbReference type="PROSITE" id="PS51323">
    <property type="entry name" value="IGFBP_N_2"/>
    <property type="match status" value="1"/>
</dbReference>
<keyword evidence="1" id="KW-1015">Disulfide bond</keyword>
<feature type="signal peptide" evidence="2">
    <location>
        <begin position="1"/>
        <end position="32"/>
    </location>
</feature>
<proteinExistence type="predicted"/>
<name>A0AAD9K329_9ANNE</name>
<dbReference type="SUPFAM" id="SSF57184">
    <property type="entry name" value="Growth factor receptor domain"/>
    <property type="match status" value="1"/>
</dbReference>
<dbReference type="EMBL" id="JAODUP010000070">
    <property type="protein sequence ID" value="KAK2164011.1"/>
    <property type="molecule type" value="Genomic_DNA"/>
</dbReference>
<evidence type="ECO:0000313" key="4">
    <source>
        <dbReference type="EMBL" id="KAK2164011.1"/>
    </source>
</evidence>
<protein>
    <recommendedName>
        <fullName evidence="3">IGFBP N-terminal domain-containing protein</fullName>
    </recommendedName>
</protein>
<evidence type="ECO:0000313" key="5">
    <source>
        <dbReference type="Proteomes" id="UP001208570"/>
    </source>
</evidence>
<dbReference type="AlphaFoldDB" id="A0AAD9K329"/>
<feature type="domain" description="IGFBP N-terminal" evidence="3">
    <location>
        <begin position="41"/>
        <end position="118"/>
    </location>
</feature>
<dbReference type="GO" id="GO:0005520">
    <property type="term" value="F:insulin-like growth factor binding"/>
    <property type="evidence" value="ECO:0007669"/>
    <property type="project" value="InterPro"/>
</dbReference>
<dbReference type="InterPro" id="IPR000867">
    <property type="entry name" value="IGFBP-like"/>
</dbReference>
<keyword evidence="5" id="KW-1185">Reference proteome</keyword>
<dbReference type="PRINTS" id="PR01976">
    <property type="entry name" value="IGFBPFAMILY"/>
</dbReference>
<dbReference type="Pfam" id="PF00219">
    <property type="entry name" value="IGFBP"/>
    <property type="match status" value="1"/>
</dbReference>
<dbReference type="InterPro" id="IPR009030">
    <property type="entry name" value="Growth_fac_rcpt_cys_sf"/>
</dbReference>
<dbReference type="SMART" id="SM00121">
    <property type="entry name" value="IB"/>
    <property type="match status" value="1"/>
</dbReference>
<dbReference type="Proteomes" id="UP001208570">
    <property type="component" value="Unassembled WGS sequence"/>
</dbReference>
<dbReference type="PANTHER" id="PTHR11551">
    <property type="entry name" value="INSULIN-LIKE GROWTH FACTOR BINDING PROTEIN"/>
    <property type="match status" value="1"/>
</dbReference>
<comment type="caution">
    <text evidence="4">The sequence shown here is derived from an EMBL/GenBank/DDBJ whole genome shotgun (WGS) entry which is preliminary data.</text>
</comment>
<dbReference type="PANTHER" id="PTHR11551:SF13">
    <property type="entry name" value="INSULIN-LIKE GROWTH FACTOR-BINDING PROTEIN 2"/>
    <property type="match status" value="1"/>
</dbReference>
<sequence length="164" mass="17812">MAPTSVRSVLSSIGLVLLLSLICIGLLPAAHAQYDVSMFRTYFGCPECDPGECKNPAGCELVKEPGICGCCMTCARQLGQSCGINREKCGKGLVCNPPLNAINGFEALMNGQGICEPRLAPVDNDRRDFRPIRVSTRHLSQPEVELAARRLSVYNRIRNPSKGF</sequence>
<feature type="chain" id="PRO_5041919385" description="IGFBP N-terminal domain-containing protein" evidence="2">
    <location>
        <begin position="33"/>
        <end position="164"/>
    </location>
</feature>
<organism evidence="4 5">
    <name type="scientific">Paralvinella palmiformis</name>
    <dbReference type="NCBI Taxonomy" id="53620"/>
    <lineage>
        <taxon>Eukaryota</taxon>
        <taxon>Metazoa</taxon>
        <taxon>Spiralia</taxon>
        <taxon>Lophotrochozoa</taxon>
        <taxon>Annelida</taxon>
        <taxon>Polychaeta</taxon>
        <taxon>Sedentaria</taxon>
        <taxon>Canalipalpata</taxon>
        <taxon>Terebellida</taxon>
        <taxon>Terebelliformia</taxon>
        <taxon>Alvinellidae</taxon>
        <taxon>Paralvinella</taxon>
    </lineage>
</organism>
<evidence type="ECO:0000259" key="3">
    <source>
        <dbReference type="PROSITE" id="PS51323"/>
    </source>
</evidence>
<keyword evidence="2" id="KW-0732">Signal</keyword>
<reference evidence="4" key="1">
    <citation type="journal article" date="2023" name="Mol. Biol. Evol.">
        <title>Third-Generation Sequencing Reveals the Adaptive Role of the Epigenome in Three Deep-Sea Polychaetes.</title>
        <authorList>
            <person name="Perez M."/>
            <person name="Aroh O."/>
            <person name="Sun Y."/>
            <person name="Lan Y."/>
            <person name="Juniper S.K."/>
            <person name="Young C.R."/>
            <person name="Angers B."/>
            <person name="Qian P.Y."/>
        </authorList>
    </citation>
    <scope>NUCLEOTIDE SEQUENCE</scope>
    <source>
        <strain evidence="4">P08H-3</strain>
    </source>
</reference>
<dbReference type="Gene3D" id="4.10.40.20">
    <property type="match status" value="1"/>
</dbReference>
<accession>A0AAD9K329</accession>
<dbReference type="InterPro" id="IPR022321">
    <property type="entry name" value="IGFBP_1-6_chordata"/>
</dbReference>
<dbReference type="GO" id="GO:0005576">
    <property type="term" value="C:extracellular region"/>
    <property type="evidence" value="ECO:0007669"/>
    <property type="project" value="InterPro"/>
</dbReference>
<evidence type="ECO:0000256" key="1">
    <source>
        <dbReference type="ARBA" id="ARBA00023157"/>
    </source>
</evidence>
<evidence type="ECO:0000256" key="2">
    <source>
        <dbReference type="SAM" id="SignalP"/>
    </source>
</evidence>
<gene>
    <name evidence="4" type="ORF">LSH36_70g01004</name>
</gene>